<sequence>MSLVDYASSDEEEEIDWHGIEEDKGKKQIESAAPSLASPPPLPLPPSSVLPPNRRNQNSIVTDQPSTIISLPPPSLEGLPDVSVLLAAPSYESSHMVGDHSSRVAAAIAERASRKRESNGSAFPQSSSKHPRGQSTHPRNVPNTMGGLLAPPQLSGRSNVVTEDIGKLFVSKRGESSQ</sequence>
<reference evidence="2" key="1">
    <citation type="submission" date="2022-05" db="EMBL/GenBank/DDBJ databases">
        <title>The Musa troglodytarum L. genome provides insights into the mechanism of non-climacteric behaviour and enrichment of carotenoids.</title>
        <authorList>
            <person name="Wang J."/>
        </authorList>
    </citation>
    <scope>NUCLEOTIDE SEQUENCE</scope>
    <source>
        <tissue evidence="2">Leaf</tissue>
    </source>
</reference>
<dbReference type="PANTHER" id="PTHR33912:SF3">
    <property type="entry name" value="OS01G0939400 PROTEIN"/>
    <property type="match status" value="1"/>
</dbReference>
<organism evidence="2 3">
    <name type="scientific">Musa troglodytarum</name>
    <name type="common">fe'i banana</name>
    <dbReference type="NCBI Taxonomy" id="320322"/>
    <lineage>
        <taxon>Eukaryota</taxon>
        <taxon>Viridiplantae</taxon>
        <taxon>Streptophyta</taxon>
        <taxon>Embryophyta</taxon>
        <taxon>Tracheophyta</taxon>
        <taxon>Spermatophyta</taxon>
        <taxon>Magnoliopsida</taxon>
        <taxon>Liliopsida</taxon>
        <taxon>Zingiberales</taxon>
        <taxon>Musaceae</taxon>
        <taxon>Musa</taxon>
    </lineage>
</organism>
<keyword evidence="3" id="KW-1185">Reference proteome</keyword>
<dbReference type="OrthoDB" id="1935372at2759"/>
<feature type="compositionally biased region" description="Polar residues" evidence="1">
    <location>
        <begin position="54"/>
        <end position="64"/>
    </location>
</feature>
<gene>
    <name evidence="2" type="ORF">MUK42_00814</name>
</gene>
<dbReference type="AlphaFoldDB" id="A0A9E7FCR6"/>
<feature type="compositionally biased region" description="Basic and acidic residues" evidence="1">
    <location>
        <begin position="16"/>
        <end position="29"/>
    </location>
</feature>
<proteinExistence type="predicted"/>
<evidence type="ECO:0000313" key="3">
    <source>
        <dbReference type="Proteomes" id="UP001055439"/>
    </source>
</evidence>
<dbReference type="PANTHER" id="PTHR33912">
    <property type="entry name" value="OS01G0939400 PROTEIN"/>
    <property type="match status" value="1"/>
</dbReference>
<feature type="region of interest" description="Disordered" evidence="1">
    <location>
        <begin position="1"/>
        <end position="75"/>
    </location>
</feature>
<feature type="region of interest" description="Disordered" evidence="1">
    <location>
        <begin position="108"/>
        <end position="162"/>
    </location>
</feature>
<name>A0A9E7FCR6_9LILI</name>
<feature type="compositionally biased region" description="Polar residues" evidence="1">
    <location>
        <begin position="119"/>
        <end position="143"/>
    </location>
</feature>
<evidence type="ECO:0000313" key="2">
    <source>
        <dbReference type="EMBL" id="URD93919.1"/>
    </source>
</evidence>
<accession>A0A9E7FCR6</accession>
<dbReference type="Proteomes" id="UP001055439">
    <property type="component" value="Chromosome 3"/>
</dbReference>
<protein>
    <submittedName>
        <fullName evidence="2">Uncharacterized protein</fullName>
    </submittedName>
</protein>
<feature type="compositionally biased region" description="Pro residues" evidence="1">
    <location>
        <begin position="37"/>
        <end position="49"/>
    </location>
</feature>
<dbReference type="InterPro" id="IPR040381">
    <property type="entry name" value="At4g14450-like"/>
</dbReference>
<evidence type="ECO:0000256" key="1">
    <source>
        <dbReference type="SAM" id="MobiDB-lite"/>
    </source>
</evidence>
<dbReference type="EMBL" id="CP097505">
    <property type="protein sequence ID" value="URD93919.1"/>
    <property type="molecule type" value="Genomic_DNA"/>
</dbReference>